<keyword evidence="4" id="KW-0804">Transcription</keyword>
<feature type="compositionally biased region" description="Basic residues" evidence="7">
    <location>
        <begin position="823"/>
        <end position="833"/>
    </location>
</feature>
<dbReference type="InterPro" id="IPR054600">
    <property type="entry name" value="TFA2_E-tether"/>
</dbReference>
<dbReference type="PANTHER" id="PTHR15180:SF1">
    <property type="entry name" value="GENERAL TRANSCRIPTION FACTOR 3C POLYPEPTIDE 1"/>
    <property type="match status" value="1"/>
</dbReference>
<dbReference type="Pfam" id="PF18121">
    <property type="entry name" value="TFA2_Winged_2"/>
    <property type="match status" value="1"/>
</dbReference>
<feature type="transmembrane region" description="Helical" evidence="8">
    <location>
        <begin position="2657"/>
        <end position="2675"/>
    </location>
</feature>
<dbReference type="InterPro" id="IPR003166">
    <property type="entry name" value="TFIIE_bsu_DNA-bd"/>
</dbReference>
<feature type="region of interest" description="Disordered" evidence="7">
    <location>
        <begin position="739"/>
        <end position="950"/>
    </location>
</feature>
<dbReference type="GO" id="GO:0006384">
    <property type="term" value="P:transcription initiation at RNA polymerase III promoter"/>
    <property type="evidence" value="ECO:0007669"/>
    <property type="project" value="InterPro"/>
</dbReference>
<dbReference type="InterPro" id="IPR007309">
    <property type="entry name" value="TFIIIC_Bblock-bd"/>
</dbReference>
<dbReference type="RefSeq" id="XP_037221582.1">
    <property type="nucleotide sequence ID" value="XM_037361290.1"/>
</dbReference>
<gene>
    <name evidence="10" type="ORF">MIND_00447600</name>
</gene>
<organism evidence="10 11">
    <name type="scientific">Mycena indigotica</name>
    <dbReference type="NCBI Taxonomy" id="2126181"/>
    <lineage>
        <taxon>Eukaryota</taxon>
        <taxon>Fungi</taxon>
        <taxon>Dikarya</taxon>
        <taxon>Basidiomycota</taxon>
        <taxon>Agaricomycotina</taxon>
        <taxon>Agaricomycetes</taxon>
        <taxon>Agaricomycetidae</taxon>
        <taxon>Agaricales</taxon>
        <taxon>Marasmiineae</taxon>
        <taxon>Mycenaceae</taxon>
        <taxon>Mycena</taxon>
    </lineage>
</organism>
<feature type="transmembrane region" description="Helical" evidence="8">
    <location>
        <begin position="2801"/>
        <end position="2823"/>
    </location>
</feature>
<dbReference type="CDD" id="cd16169">
    <property type="entry name" value="Tau138_eWH"/>
    <property type="match status" value="1"/>
</dbReference>
<evidence type="ECO:0000256" key="1">
    <source>
        <dbReference type="ARBA" id="ARBA00004123"/>
    </source>
</evidence>
<evidence type="ECO:0000313" key="11">
    <source>
        <dbReference type="Proteomes" id="UP000636479"/>
    </source>
</evidence>
<evidence type="ECO:0000256" key="8">
    <source>
        <dbReference type="SAM" id="Phobius"/>
    </source>
</evidence>
<dbReference type="GO" id="GO:0003677">
    <property type="term" value="F:DNA binding"/>
    <property type="evidence" value="ECO:0007669"/>
    <property type="project" value="UniProtKB-KW"/>
</dbReference>
<dbReference type="CDD" id="cd07977">
    <property type="entry name" value="TFIIE_beta_winged_helix"/>
    <property type="match status" value="1"/>
</dbReference>
<dbReference type="GO" id="GO:0005634">
    <property type="term" value="C:nucleus"/>
    <property type="evidence" value="ECO:0007669"/>
    <property type="project" value="UniProtKB-SubCell"/>
</dbReference>
<feature type="transmembrane region" description="Helical" evidence="8">
    <location>
        <begin position="2733"/>
        <end position="2755"/>
    </location>
</feature>
<keyword evidence="3" id="KW-0238">DNA-binding</keyword>
<feature type="region of interest" description="Disordered" evidence="7">
    <location>
        <begin position="2925"/>
        <end position="2981"/>
    </location>
</feature>
<dbReference type="InterPro" id="IPR035625">
    <property type="entry name" value="Tfc3-like_eWH"/>
</dbReference>
<feature type="domain" description="TFIIE beta" evidence="9">
    <location>
        <begin position="63"/>
        <end position="140"/>
    </location>
</feature>
<dbReference type="Pfam" id="PF02186">
    <property type="entry name" value="TFIIE_beta"/>
    <property type="match status" value="1"/>
</dbReference>
<dbReference type="InterPro" id="IPR017956">
    <property type="entry name" value="AT_hook_DNA-bd_motif"/>
</dbReference>
<evidence type="ECO:0000256" key="7">
    <source>
        <dbReference type="SAM" id="MobiDB-lite"/>
    </source>
</evidence>
<dbReference type="SMART" id="SM00384">
    <property type="entry name" value="AT_hook"/>
    <property type="match status" value="4"/>
</dbReference>
<feature type="transmembrane region" description="Helical" evidence="8">
    <location>
        <begin position="2573"/>
        <end position="2591"/>
    </location>
</feature>
<keyword evidence="8" id="KW-0472">Membrane</keyword>
<dbReference type="Pfam" id="PF22254">
    <property type="entry name" value="TFA2_E-tether"/>
    <property type="match status" value="1"/>
</dbReference>
<protein>
    <submittedName>
        <fullName evidence="10">B-block-TFIIIC domain-containing protein</fullName>
    </submittedName>
</protein>
<evidence type="ECO:0000256" key="3">
    <source>
        <dbReference type="ARBA" id="ARBA00023125"/>
    </source>
</evidence>
<feature type="compositionally biased region" description="Polar residues" evidence="7">
    <location>
        <begin position="61"/>
        <end position="75"/>
    </location>
</feature>
<feature type="transmembrane region" description="Helical" evidence="8">
    <location>
        <begin position="2767"/>
        <end position="2789"/>
    </location>
</feature>
<comment type="subcellular location">
    <subcellularLocation>
        <location evidence="1">Nucleus</location>
    </subcellularLocation>
</comment>
<evidence type="ECO:0000256" key="6">
    <source>
        <dbReference type="SAM" id="Coils"/>
    </source>
</evidence>
<proteinExistence type="predicted"/>
<keyword evidence="6" id="KW-0175">Coiled coil</keyword>
<keyword evidence="2" id="KW-0597">Phosphoprotein</keyword>
<dbReference type="Pfam" id="PF04182">
    <property type="entry name" value="B-block_TFIIIC"/>
    <property type="match status" value="1"/>
</dbReference>
<dbReference type="InterPro" id="IPR040501">
    <property type="entry name" value="TFA2_Winged_2"/>
</dbReference>
<evidence type="ECO:0000256" key="4">
    <source>
        <dbReference type="ARBA" id="ARBA00023163"/>
    </source>
</evidence>
<name>A0A8H6SWH3_9AGAR</name>
<dbReference type="InterPro" id="IPR044210">
    <property type="entry name" value="Tfc3-like"/>
</dbReference>
<feature type="compositionally biased region" description="Polar residues" evidence="7">
    <location>
        <begin position="20"/>
        <end position="44"/>
    </location>
</feature>
<evidence type="ECO:0000313" key="10">
    <source>
        <dbReference type="EMBL" id="KAF7306563.1"/>
    </source>
</evidence>
<dbReference type="InterPro" id="IPR046488">
    <property type="entry name" value="Sfc3/Tfc3_C"/>
</dbReference>
<keyword evidence="5" id="KW-0539">Nucleus</keyword>
<feature type="compositionally biased region" description="Polar residues" evidence="7">
    <location>
        <begin position="2925"/>
        <end position="2949"/>
    </location>
</feature>
<feature type="transmembrane region" description="Helical" evidence="8">
    <location>
        <begin position="2339"/>
        <end position="2361"/>
    </location>
</feature>
<feature type="region of interest" description="Disordered" evidence="7">
    <location>
        <begin position="1631"/>
        <end position="1703"/>
    </location>
</feature>
<dbReference type="EMBL" id="JACAZF010000004">
    <property type="protein sequence ID" value="KAF7306563.1"/>
    <property type="molecule type" value="Genomic_DNA"/>
</dbReference>
<feature type="region of interest" description="Disordered" evidence="7">
    <location>
        <begin position="581"/>
        <end position="600"/>
    </location>
</feature>
<accession>A0A8H6SWH3</accession>
<dbReference type="GO" id="GO:0000127">
    <property type="term" value="C:transcription factor TFIIIC complex"/>
    <property type="evidence" value="ECO:0007669"/>
    <property type="project" value="InterPro"/>
</dbReference>
<evidence type="ECO:0000256" key="5">
    <source>
        <dbReference type="ARBA" id="ARBA00023242"/>
    </source>
</evidence>
<keyword evidence="8" id="KW-0812">Transmembrane</keyword>
<reference evidence="10" key="1">
    <citation type="submission" date="2020-05" db="EMBL/GenBank/DDBJ databases">
        <title>Mycena genomes resolve the evolution of fungal bioluminescence.</title>
        <authorList>
            <person name="Tsai I.J."/>
        </authorList>
    </citation>
    <scope>NUCLEOTIDE SEQUENCE</scope>
    <source>
        <strain evidence="10">171206Taipei</strain>
    </source>
</reference>
<dbReference type="OrthoDB" id="68020at2759"/>
<dbReference type="PRINTS" id="PR00929">
    <property type="entry name" value="ATHOOK"/>
</dbReference>
<dbReference type="Pfam" id="PF20222">
    <property type="entry name" value="DUF6581"/>
    <property type="match status" value="1"/>
</dbReference>
<comment type="caution">
    <text evidence="10">The sequence shown here is derived from an EMBL/GenBank/DDBJ whole genome shotgun (WGS) entry which is preliminary data.</text>
</comment>
<dbReference type="PROSITE" id="PS51351">
    <property type="entry name" value="TFIIE_BETA_C"/>
    <property type="match status" value="1"/>
</dbReference>
<feature type="region of interest" description="Disordered" evidence="7">
    <location>
        <begin position="15"/>
        <end position="75"/>
    </location>
</feature>
<sequence>MSKLAQDAAAFQKTLKRQDFTSWHSNAGTAGPSSPAATTPQTADSEYVPPGKKKPRPKSNVVWSQPADTGSGNNVNTQLVYAVDHLKSTPNPMRLEDIALLTGTPLLEDSLLLEKFKAHDRVLYNPKTNLYSYKHEYSFRTKPALLTEIQRATKNGGGIHVKTLKEVWKEAPAAVEELEAEGEVLVTRTVKDGQLRMVFWNEIKPTEEAGGKKVEQEFMDLWHQLKLPDDVELKRELANEGLQLTSAAQAPIRAPTTKKKGKRGGCPVERLRDFIVDFYVKGGPQNTDDDFYAFIWSLVAQQPTVIVGTVPDGITSEVWIAPQNSQKRKAKEKGEEIVQTAPPTLAIVADAKTLSLKELKAQYGDKLRIATNSDTTYAALTGTHIRFPKMSPMVYTALQIITRGRDNGVTVVELGQRSTYDQKTCFYLVKQLTDLDLVVKVRRGGVGTHFVIHKYFFDRSELWKGIREEESRATAELQAEEVAEAPDEDGEQDPAALNLNFAPIDARHLSSLTLLKGRILKLLKASKNQMHASSNMLIAIGFQHPTKTDRRFFTARMRELVEQRVVDGIKCYRLVSSDTESTQGDVAPTQADDDPDEQSGVKFNTTIHKQILTLIEESGKAGMTLTELTNCLAQFDRRTIELILTRTEKFPPPAHLIDLGIACLMESSGRERRNRYYTLASYLDLVAEEGLDQGNSGYAEIDRAQVGNFHPFTSDLFYSNVAALNAHQDSDLRMLLKGPSKASSKIRKNPLLPDGTVKKGRPRKQKEEGDGDDKPSRKRKRKQEDNEDQKRPTKKSRTDGDPGASTSENMGDGDDAVCTPKPAPKRRGRPPKKKPVDDSIGEEVAAAESQSGPPPKRRGRPPKNPPPIDGQPTEKRKRGRPRKDAGKTLVDTSSPAALVDIQMADTDEKGDENIGGEADPQSEDHSDAPLPPAKRARMTSSPIPESEPLEIDTLLPISTPSSALPSELPSPHVEAKDDLISSPLLVPETSIQIEPPSVPNDASAVVPDIEPIAPRVESRQSQPTKKPRQKMNKMNKMNVSTLRRENELFRVLELLGGIANTQTKELFDAHLSHLTTLAEASEPASAPPGTTMDRRTALAGFRSLEAKGRVKQFKTTLTSITGLVRPANIVYLPHITQEQISAFLLEQGRNTPQFPPTNFNHSIVVDADTEYGAKSGRKPRKSTAAQLLLGDDDENRMPNAQRADELFAMNDEAIREALLTERTTFGQLYGYIPAKMLRAREFHRYCLHAFTSGDPSLSIVSHADKLASFAFFYSELPLGLYCGLVACIDGNEELSQLLATDDGWNMPVKDLPANLHTLLQISRTRGRGRVLELLEILRSLGLAEPLRPAESDEVKVTCPPNADFPTAFCEQVGEWTSQLTTNAPDYWRFLTVAPIFHWAQSTSEPRFLRNMPVSSDTESAEYWDYLKIACVGSLDAPEAVVSDLPPAQSLLEKAKKSAKILCRRVSWTEGYSFTWHQSHYINQRISGLQDLPPLDGSDEQLSHVASIISAPLDVVRSFYEKALANQEVELEKANRRLQKEIKKKAMDTETRASLALKAAELLAEREARWDNLVVKVHPDPLPEEAAVRLKRVRTSYLQSSGAQVEKWAQKIAQALHDANLPIAPRFLTQRKGPQWRTKPAAADGTAYAPTISPPTVTNAPEKSIATLIATQGPPVAEKSKSKKKKPAEAGKEQEPEVNTGPRSRFHWNKDYDELLKDAYVIANSRCRTRGKIDYGIVKQVFPAVPKGTIRARVRSLKDATTTAAYLVRLEDHWHQIWVKYRGSKWLPDDDIRSSDFNVIQHIEFLRSHVDKNAIRVGFSEDDTAKNIIPATVEMLFDQFEVTETISGPPTWDFMFSGLVEDNREKRSLRQALTLRADDLAFATDDLTDEILFAEAAVKLTMGSGLESYDPVEAARLLHEIGEPIVQTATRNLLGRNVLSKAFRNPNSRPGRMLRISDLNNNAIGGSVPRDTFNDATALEDISAVDDSWREWPLVATDGDSAALIQLVSDNKVHFKVDTTQAQAARKVVDWNSKKADDDQIETSIFVRFHDIITAPLTPSPIETPNLEPITTLAEHGKTVDGLSACCKQVTEESLVDCPACVEAEWAALSHSLDVIDRDNLQLILDVVTGSGASGISKNGLVEKTGLPLETIRAGVRKLTDCKLPLLFWTGYKSLLLVASVYLRKWSILISQDPMMRVFPRRWLDMTGNKISDRWEAAARAVMGVLVFHPGITQAQLRWRLRSVYDRQEIYEMLQYLTQGGFVQLRGGSLPADDDEEKEVYVFVGEGPGHWFCCFALSHQPPTTAFYPSAVVLSLIYPTITMPTYLSIPSKAKLVWERLTFSRLTTIYALFSIAHFGVQIFLQTQAFTINANAAALLYSVALQGNATNSSFPALHGPEIRMCATIPLTLSTNECVVVYDGHPATNNRALDAGEKLSNNNVAAVVSTSTVARSSSSTLDFASTSDIPIFSSASAPIASSSSAIFPSGLPRVIKITQTITSTAPPTATPSSTIRDKRADKVFQTPQVKVFSLADDTTLVNITGLGYNHYPLVLDKSCMWALNWPVAKLDNTKREDIVFIAFQFWVLGMSIVALLNESMPHMLASLSTHVLATAWSGYQITHTASFRADFDRYITHGACNGAPSLLPTYWAARARAEYPTVAFNAVSLVISSILTWKLVKLFGWQTFKRVGASLTIKRVYHLVLLFSIVLQLGLFFMGATISLFLDQLINGWAGHLASYMTLYKVMFVITGLLLIPWIISGWYSVRREKGWGMIVFLAISIWYLAGWAVMFLSTTFRWTFETWNFFAIVSSISVAFSLFAFLLGVVCRYNYGKGLVRYLNAQQESMSGDDDFQRITSRTDEKVSFPSPSEKPVPTYSATFGPGADFRPNPQLGPRFFNSAAEPFESPSNSAGSSPIAAPLAAVTRSSTTDSYLTHTTPMPQRNSDHGSLNSYYDYSAGDSNHARRDSESHGTTAAGTGKRWVIDD</sequence>
<feature type="compositionally biased region" description="Basic and acidic residues" evidence="7">
    <location>
        <begin position="765"/>
        <end position="775"/>
    </location>
</feature>
<feature type="compositionally biased region" description="Basic and acidic residues" evidence="7">
    <location>
        <begin position="782"/>
        <end position="800"/>
    </location>
</feature>
<dbReference type="GeneID" id="59343806"/>
<dbReference type="GO" id="GO:0042791">
    <property type="term" value="P:5S class rRNA transcription by RNA polymerase III"/>
    <property type="evidence" value="ECO:0007669"/>
    <property type="project" value="TreeGrafter"/>
</dbReference>
<dbReference type="GO" id="GO:0006367">
    <property type="term" value="P:transcription initiation at RNA polymerase II promoter"/>
    <property type="evidence" value="ECO:0007669"/>
    <property type="project" value="InterPro"/>
</dbReference>
<evidence type="ECO:0000256" key="2">
    <source>
        <dbReference type="ARBA" id="ARBA00022553"/>
    </source>
</evidence>
<keyword evidence="11" id="KW-1185">Reference proteome</keyword>
<feature type="transmembrane region" description="Helical" evidence="8">
    <location>
        <begin position="2695"/>
        <end position="2721"/>
    </location>
</feature>
<dbReference type="Proteomes" id="UP000636479">
    <property type="component" value="Unassembled WGS sequence"/>
</dbReference>
<evidence type="ECO:0000259" key="9">
    <source>
        <dbReference type="PROSITE" id="PS51351"/>
    </source>
</evidence>
<dbReference type="PANTHER" id="PTHR15180">
    <property type="entry name" value="GENERAL TRANSCRIPTION FACTOR 3C POLYPEPTIDE 1"/>
    <property type="match status" value="1"/>
</dbReference>
<keyword evidence="8" id="KW-1133">Transmembrane helix</keyword>
<feature type="coiled-coil region" evidence="6">
    <location>
        <begin position="1516"/>
        <end position="1547"/>
    </location>
</feature>